<comment type="caution">
    <text evidence="1">The sequence shown here is derived from an EMBL/GenBank/DDBJ whole genome shotgun (WGS) entry which is preliminary data.</text>
</comment>
<proteinExistence type="predicted"/>
<evidence type="ECO:0008006" key="3">
    <source>
        <dbReference type="Google" id="ProtNLM"/>
    </source>
</evidence>
<gene>
    <name evidence="1" type="ORF">GCM10023333_27270</name>
</gene>
<organism evidence="1 2">
    <name type="scientific">Ferrimonas pelagia</name>
    <dbReference type="NCBI Taxonomy" id="1177826"/>
    <lineage>
        <taxon>Bacteria</taxon>
        <taxon>Pseudomonadati</taxon>
        <taxon>Pseudomonadota</taxon>
        <taxon>Gammaproteobacteria</taxon>
        <taxon>Alteromonadales</taxon>
        <taxon>Ferrimonadaceae</taxon>
        <taxon>Ferrimonas</taxon>
    </lineage>
</organism>
<protein>
    <recommendedName>
        <fullName evidence="3">DNA-binding protein</fullName>
    </recommendedName>
</protein>
<reference evidence="2" key="1">
    <citation type="journal article" date="2019" name="Int. J. Syst. Evol. Microbiol.">
        <title>The Global Catalogue of Microorganisms (GCM) 10K type strain sequencing project: providing services to taxonomists for standard genome sequencing and annotation.</title>
        <authorList>
            <consortium name="The Broad Institute Genomics Platform"/>
            <consortium name="The Broad Institute Genome Sequencing Center for Infectious Disease"/>
            <person name="Wu L."/>
            <person name="Ma J."/>
        </authorList>
    </citation>
    <scope>NUCLEOTIDE SEQUENCE [LARGE SCALE GENOMIC DNA]</scope>
    <source>
        <strain evidence="2">JCM 18401</strain>
    </source>
</reference>
<sequence length="73" mass="8114">MATPLSIQLDTPFLTVEEYAKRVGLSIRAVQGQIYRGQLPIKSKTKPNERTFINMLALFDEAASQIGYSVKVA</sequence>
<evidence type="ECO:0000313" key="2">
    <source>
        <dbReference type="Proteomes" id="UP001499988"/>
    </source>
</evidence>
<name>A0ABP9F3B6_9GAMM</name>
<keyword evidence="2" id="KW-1185">Reference proteome</keyword>
<dbReference type="EMBL" id="BAABJZ010000089">
    <property type="protein sequence ID" value="GAA4892566.1"/>
    <property type="molecule type" value="Genomic_DNA"/>
</dbReference>
<accession>A0ABP9F3B6</accession>
<dbReference type="RefSeq" id="WP_345335970.1">
    <property type="nucleotide sequence ID" value="NZ_BAABJZ010000089.1"/>
</dbReference>
<evidence type="ECO:0000313" key="1">
    <source>
        <dbReference type="EMBL" id="GAA4892566.1"/>
    </source>
</evidence>
<dbReference type="Gene3D" id="6.10.200.10">
    <property type="entry name" value="Regulatory phage protein Cox"/>
    <property type="match status" value="1"/>
</dbReference>
<dbReference type="Proteomes" id="UP001499988">
    <property type="component" value="Unassembled WGS sequence"/>
</dbReference>
<dbReference type="InterPro" id="IPR038147">
    <property type="entry name" value="Cox_sf"/>
</dbReference>